<accession>A0A1Y2T673</accession>
<dbReference type="GO" id="GO:0004622">
    <property type="term" value="F:phosphatidylcholine lysophospholipase activity"/>
    <property type="evidence" value="ECO:0007669"/>
    <property type="project" value="TreeGrafter"/>
</dbReference>
<comment type="caution">
    <text evidence="2">The sequence shown here is derived from an EMBL/GenBank/DDBJ whole genome shotgun (WGS) entry which is preliminary data.</text>
</comment>
<evidence type="ECO:0000313" key="3">
    <source>
        <dbReference type="Proteomes" id="UP000194267"/>
    </source>
</evidence>
<dbReference type="Gene3D" id="3.40.50.1110">
    <property type="entry name" value="SGNH hydrolase"/>
    <property type="match status" value="1"/>
</dbReference>
<organism evidence="2 3">
    <name type="scientific">Symbiobacterium thermophilum</name>
    <dbReference type="NCBI Taxonomy" id="2734"/>
    <lineage>
        <taxon>Bacteria</taxon>
        <taxon>Bacillati</taxon>
        <taxon>Bacillota</taxon>
        <taxon>Clostridia</taxon>
        <taxon>Eubacteriales</taxon>
        <taxon>Symbiobacteriaceae</taxon>
        <taxon>Symbiobacterium</taxon>
    </lineage>
</organism>
<dbReference type="SUPFAM" id="SSF52266">
    <property type="entry name" value="SGNH hydrolase"/>
    <property type="match status" value="1"/>
</dbReference>
<reference evidence="3" key="1">
    <citation type="submission" date="2016-04" db="EMBL/GenBank/DDBJ databases">
        <authorList>
            <person name="Antunes L.P."/>
            <person name="Martins L.F."/>
            <person name="Pereira R.V."/>
            <person name="Thomas A.M."/>
            <person name="Barbosa D."/>
            <person name="Nascimento L."/>
            <person name="Silva G.M."/>
            <person name="Condomitti G.W."/>
            <person name="Digiampietri L.A."/>
            <person name="Lombardi K.C."/>
            <person name="Ramos P.L."/>
            <person name="Quaggio R.B."/>
            <person name="Oliveira J.C."/>
            <person name="Pascon R.C."/>
            <person name="Cruz J.B."/>
            <person name="Silva A.M."/>
            <person name="Setubal J.C."/>
        </authorList>
    </citation>
    <scope>NUCLEOTIDE SEQUENCE [LARGE SCALE GENOMIC DNA]</scope>
</reference>
<proteinExistence type="predicted"/>
<dbReference type="InterPro" id="IPR008265">
    <property type="entry name" value="Lipase_GDSL_AS"/>
</dbReference>
<dbReference type="Pfam" id="PF13472">
    <property type="entry name" value="Lipase_GDSL_2"/>
    <property type="match status" value="1"/>
</dbReference>
<dbReference type="InterPro" id="IPR036514">
    <property type="entry name" value="SGNH_hydro_sf"/>
</dbReference>
<dbReference type="PROSITE" id="PS01098">
    <property type="entry name" value="LIPASE_GDSL_SER"/>
    <property type="match status" value="1"/>
</dbReference>
<evidence type="ECO:0000313" key="2">
    <source>
        <dbReference type="EMBL" id="OTA41992.1"/>
    </source>
</evidence>
<dbReference type="EMBL" id="LWLV01000122">
    <property type="protein sequence ID" value="OTA41992.1"/>
    <property type="molecule type" value="Genomic_DNA"/>
</dbReference>
<dbReference type="CDD" id="cd01822">
    <property type="entry name" value="Lysophospholipase_L1_like"/>
    <property type="match status" value="1"/>
</dbReference>
<dbReference type="AlphaFoldDB" id="A0A1Y2T673"/>
<dbReference type="InterPro" id="IPR051532">
    <property type="entry name" value="Ester_Hydrolysis_Enzymes"/>
</dbReference>
<evidence type="ECO:0000259" key="1">
    <source>
        <dbReference type="Pfam" id="PF13472"/>
    </source>
</evidence>
<sequence>MRRVLVVALAVAAIAAVALWRAGRPSPKQQSALQAPAAELARAALPEVLTPDPHVDRTGWPVIVAFGDSLTAGLGVEPDRNYPSQLQALLDQRGYRYRVVNAGVSGELTAGGLSRVDQVLEHRPAVVILELGANDGMQARPVAEVRENLAGIIARLQEEGVAVLLAGMRAPPNHGPEYEAAFAQVYPDLAAEFGVPLIPFFLEGVAGSPYLNQRDGIHPTAQGYAIVVRTVLSALEPLLQPP</sequence>
<dbReference type="Proteomes" id="UP000194267">
    <property type="component" value="Unassembled WGS sequence"/>
</dbReference>
<protein>
    <submittedName>
        <fullName evidence="2">Arylesterase</fullName>
    </submittedName>
</protein>
<gene>
    <name evidence="2" type="ORF">A6D92_02325</name>
</gene>
<name>A0A1Y2T673_SYMTR</name>
<dbReference type="PANTHER" id="PTHR30383:SF24">
    <property type="entry name" value="THIOESTERASE 1_PROTEASE 1_LYSOPHOSPHOLIPASE L1"/>
    <property type="match status" value="1"/>
</dbReference>
<feature type="domain" description="SGNH hydrolase-type esterase" evidence="1">
    <location>
        <begin position="65"/>
        <end position="226"/>
    </location>
</feature>
<dbReference type="GO" id="GO:0006629">
    <property type="term" value="P:lipid metabolic process"/>
    <property type="evidence" value="ECO:0007669"/>
    <property type="project" value="InterPro"/>
</dbReference>
<dbReference type="InterPro" id="IPR013830">
    <property type="entry name" value="SGNH_hydro"/>
</dbReference>
<dbReference type="PANTHER" id="PTHR30383">
    <property type="entry name" value="THIOESTERASE 1/PROTEASE 1/LYSOPHOSPHOLIPASE L1"/>
    <property type="match status" value="1"/>
</dbReference>